<dbReference type="PROSITE" id="PS51782">
    <property type="entry name" value="LYSM"/>
    <property type="match status" value="3"/>
</dbReference>
<dbReference type="Proteomes" id="UP000199017">
    <property type="component" value="Unassembled WGS sequence"/>
</dbReference>
<dbReference type="PANTHER" id="PTHR33734:SF22">
    <property type="entry name" value="MEMBRANE-BOUND LYTIC MUREIN TRANSGLYCOSYLASE D"/>
    <property type="match status" value="1"/>
</dbReference>
<keyword evidence="3" id="KW-1185">Reference proteome</keyword>
<dbReference type="Pfam" id="PF01476">
    <property type="entry name" value="LysM"/>
    <property type="match status" value="3"/>
</dbReference>
<feature type="domain" description="LysM" evidence="1">
    <location>
        <begin position="8"/>
        <end position="52"/>
    </location>
</feature>
<dbReference type="STRING" id="930129.SAMN05216352_101346"/>
<protein>
    <submittedName>
        <fullName evidence="2">TolB protein</fullName>
    </submittedName>
</protein>
<accession>A0A1G8CJK0</accession>
<proteinExistence type="predicted"/>
<evidence type="ECO:0000313" key="3">
    <source>
        <dbReference type="Proteomes" id="UP000199017"/>
    </source>
</evidence>
<organism evidence="2 3">
    <name type="scientific">Alteribacillus bidgolensis</name>
    <dbReference type="NCBI Taxonomy" id="930129"/>
    <lineage>
        <taxon>Bacteria</taxon>
        <taxon>Bacillati</taxon>
        <taxon>Bacillota</taxon>
        <taxon>Bacilli</taxon>
        <taxon>Bacillales</taxon>
        <taxon>Bacillaceae</taxon>
        <taxon>Alteribacillus</taxon>
    </lineage>
</organism>
<sequence length="373" mass="41558">MEKQSLQYFYTVRPGDTLHDIARRRALPIETVIAANNLTAPDKLFTGQQLSIPPGVTSYRVNVGDTIYQISQFYGVPMSVIIEANSLQAPYFIYPGQLLSIPAGVPYYIVQPGDTLFQIARRFNVVTAGHSSPELIRQVNQLPSVEIIPGMKLRIPFAPPGTNGLIAYTSNKSGIFDIWLYSLSNGKHVQLTRGLGASFSEPIWAPDSTRIAFTGQNRFIYVFDLQIGKAALIDQFEVEALFTLHWSPNSQMLAYTKHDQIVLYNVTYHLAQIIAEPGASDVQWFPSGEEILFQAPDESGVSQLFRMKTDGTSKQQITQNQDFPFHNVYLSPDGRFALYTSPGVSISIIYSIDLTSGELFEVRGGPLAKNYYP</sequence>
<dbReference type="RefSeq" id="WP_245917757.1">
    <property type="nucleotide sequence ID" value="NZ_FNDU01000001.1"/>
</dbReference>
<dbReference type="Gene3D" id="3.10.350.10">
    <property type="entry name" value="LysM domain"/>
    <property type="match status" value="3"/>
</dbReference>
<name>A0A1G8CJK0_9BACI</name>
<reference evidence="2 3" key="1">
    <citation type="submission" date="2016-10" db="EMBL/GenBank/DDBJ databases">
        <authorList>
            <person name="de Groot N.N."/>
        </authorList>
    </citation>
    <scope>NUCLEOTIDE SEQUENCE [LARGE SCALE GENOMIC DNA]</scope>
    <source>
        <strain evidence="3">P4B,CCM 7963,CECT 7998,DSM 25260,IBRC-M 10614,KCTC 13821</strain>
    </source>
</reference>
<gene>
    <name evidence="2" type="ORF">SAMN05216352_101346</name>
</gene>
<dbReference type="CDD" id="cd00118">
    <property type="entry name" value="LysM"/>
    <property type="match status" value="3"/>
</dbReference>
<feature type="domain" description="LysM" evidence="1">
    <location>
        <begin position="106"/>
        <end position="155"/>
    </location>
</feature>
<dbReference type="Pfam" id="PF07676">
    <property type="entry name" value="PD40"/>
    <property type="match status" value="1"/>
</dbReference>
<dbReference type="InterPro" id="IPR036779">
    <property type="entry name" value="LysM_dom_sf"/>
</dbReference>
<dbReference type="AlphaFoldDB" id="A0A1G8CJK0"/>
<dbReference type="InterPro" id="IPR018392">
    <property type="entry name" value="LysM"/>
</dbReference>
<dbReference type="Gene3D" id="2.120.10.30">
    <property type="entry name" value="TolB, C-terminal domain"/>
    <property type="match status" value="1"/>
</dbReference>
<dbReference type="SMART" id="SM00257">
    <property type="entry name" value="LysM"/>
    <property type="match status" value="3"/>
</dbReference>
<dbReference type="SUPFAM" id="SSF54106">
    <property type="entry name" value="LysM domain"/>
    <property type="match status" value="3"/>
</dbReference>
<dbReference type="InterPro" id="IPR011042">
    <property type="entry name" value="6-blade_b-propeller_TolB-like"/>
</dbReference>
<dbReference type="InterPro" id="IPR011659">
    <property type="entry name" value="WD40"/>
</dbReference>
<dbReference type="PANTHER" id="PTHR33734">
    <property type="entry name" value="LYSM DOMAIN-CONTAINING GPI-ANCHORED PROTEIN 2"/>
    <property type="match status" value="1"/>
</dbReference>
<dbReference type="Gene3D" id="2.120.10.60">
    <property type="entry name" value="Tricorn protease N-terminal domain"/>
    <property type="match status" value="1"/>
</dbReference>
<evidence type="ECO:0000259" key="1">
    <source>
        <dbReference type="PROSITE" id="PS51782"/>
    </source>
</evidence>
<dbReference type="SUPFAM" id="SSF69304">
    <property type="entry name" value="Tricorn protease N-terminal domain"/>
    <property type="match status" value="1"/>
</dbReference>
<dbReference type="EMBL" id="FNDU01000001">
    <property type="protein sequence ID" value="SDH45667.1"/>
    <property type="molecule type" value="Genomic_DNA"/>
</dbReference>
<feature type="domain" description="LysM" evidence="1">
    <location>
        <begin position="57"/>
        <end position="101"/>
    </location>
</feature>
<dbReference type="GO" id="GO:0008932">
    <property type="term" value="F:lytic endotransglycosylase activity"/>
    <property type="evidence" value="ECO:0007669"/>
    <property type="project" value="TreeGrafter"/>
</dbReference>
<evidence type="ECO:0000313" key="2">
    <source>
        <dbReference type="EMBL" id="SDH45667.1"/>
    </source>
</evidence>